<organism evidence="2 3">
    <name type="scientific">Psychromarinibacter halotolerans</name>
    <dbReference type="NCBI Taxonomy" id="1775175"/>
    <lineage>
        <taxon>Bacteria</taxon>
        <taxon>Pseudomonadati</taxon>
        <taxon>Pseudomonadota</taxon>
        <taxon>Alphaproteobacteria</taxon>
        <taxon>Rhodobacterales</taxon>
        <taxon>Paracoccaceae</taxon>
        <taxon>Psychromarinibacter</taxon>
    </lineage>
</organism>
<evidence type="ECO:0000313" key="3">
    <source>
        <dbReference type="Proteomes" id="UP001595632"/>
    </source>
</evidence>
<dbReference type="EMBL" id="JBHRTB010000010">
    <property type="protein sequence ID" value="MFC3145313.1"/>
    <property type="molecule type" value="Genomic_DNA"/>
</dbReference>
<sequence>MGDENRDNVIGYTLWGDPVYCRAGKRGRPRFERTEENARRVSMLLAMGWGNERIAGCILDPRTGKSISVPTLKRYFRSELAERDRARDRLDARRMMITAEQAFGGNVGAMRLLNQMVEKNDAMNASARLTADPDKGKLKSEPLGKKEQARREAQRVAVGDTDGEWGFDLKPGYEH</sequence>
<proteinExistence type="predicted"/>
<keyword evidence="3" id="KW-1185">Reference proteome</keyword>
<dbReference type="RefSeq" id="WP_275635133.1">
    <property type="nucleotide sequence ID" value="NZ_JARGYD010000020.1"/>
</dbReference>
<feature type="compositionally biased region" description="Basic and acidic residues" evidence="1">
    <location>
        <begin position="131"/>
        <end position="154"/>
    </location>
</feature>
<comment type="caution">
    <text evidence="2">The sequence shown here is derived from an EMBL/GenBank/DDBJ whole genome shotgun (WGS) entry which is preliminary data.</text>
</comment>
<evidence type="ECO:0000313" key="2">
    <source>
        <dbReference type="EMBL" id="MFC3145313.1"/>
    </source>
</evidence>
<dbReference type="Proteomes" id="UP001595632">
    <property type="component" value="Unassembled WGS sequence"/>
</dbReference>
<gene>
    <name evidence="2" type="ORF">ACFOGP_21515</name>
</gene>
<name>A0ABV7GYC3_9RHOB</name>
<feature type="region of interest" description="Disordered" evidence="1">
    <location>
        <begin position="126"/>
        <end position="175"/>
    </location>
</feature>
<protein>
    <submittedName>
        <fullName evidence="2">Resolvase</fullName>
    </submittedName>
</protein>
<reference evidence="3" key="1">
    <citation type="journal article" date="2019" name="Int. J. Syst. Evol. Microbiol.">
        <title>The Global Catalogue of Microorganisms (GCM) 10K type strain sequencing project: providing services to taxonomists for standard genome sequencing and annotation.</title>
        <authorList>
            <consortium name="The Broad Institute Genomics Platform"/>
            <consortium name="The Broad Institute Genome Sequencing Center for Infectious Disease"/>
            <person name="Wu L."/>
            <person name="Ma J."/>
        </authorList>
    </citation>
    <scope>NUCLEOTIDE SEQUENCE [LARGE SCALE GENOMIC DNA]</scope>
    <source>
        <strain evidence="3">KCTC 52366</strain>
    </source>
</reference>
<accession>A0ABV7GYC3</accession>
<evidence type="ECO:0000256" key="1">
    <source>
        <dbReference type="SAM" id="MobiDB-lite"/>
    </source>
</evidence>